<dbReference type="SUPFAM" id="SSF82861">
    <property type="entry name" value="Mechanosensitive channel protein MscS (YggB), transmembrane region"/>
    <property type="match status" value="1"/>
</dbReference>
<protein>
    <submittedName>
        <fullName evidence="11">Mechanosensitive ion channel protein MscS</fullName>
    </submittedName>
</protein>
<dbReference type="GO" id="GO:0005886">
    <property type="term" value="C:plasma membrane"/>
    <property type="evidence" value="ECO:0007669"/>
    <property type="project" value="UniProtKB-SubCell"/>
</dbReference>
<sequence>MILEIDGSHFLEKIIISIVILVAVAIGLRILYGIVDRVFNDDKPGIEPREARRLVTLNKVVKTFARAAIWVVAIIMILGQYMDVASLLAVAGVGTLAIGFGAQGIVEDVMSGFVIVFENQFSVGDYITIDESHYGIVESIGIRTSTVREFTGGLFIIHNGKIDRLVNFSKGHIKAAVDVSVAYEENIDKVTDILKTVCHDVFESHEDLFNTPPEVLGVTRLDPSGMNIRIISDEDATGKFQAEIILRQKIKEAFDKNGIEIPYNKSVVFYKESKEQNNGD</sequence>
<dbReference type="InterPro" id="IPR045276">
    <property type="entry name" value="YbiO_bact"/>
</dbReference>
<comment type="subcellular location">
    <subcellularLocation>
        <location evidence="1">Cell membrane</location>
        <topology evidence="1">Multi-pass membrane protein</topology>
    </subcellularLocation>
</comment>
<keyword evidence="3" id="KW-1003">Cell membrane</keyword>
<dbReference type="InterPro" id="IPR011014">
    <property type="entry name" value="MscS_channel_TM-2"/>
</dbReference>
<evidence type="ECO:0000256" key="5">
    <source>
        <dbReference type="ARBA" id="ARBA00022989"/>
    </source>
</evidence>
<keyword evidence="6 7" id="KW-0472">Membrane</keyword>
<dbReference type="InterPro" id="IPR010920">
    <property type="entry name" value="LSM_dom_sf"/>
</dbReference>
<dbReference type="InterPro" id="IPR023408">
    <property type="entry name" value="MscS_beta-dom_sf"/>
</dbReference>
<keyword evidence="12" id="KW-1185">Reference proteome</keyword>
<evidence type="ECO:0000313" key="12">
    <source>
        <dbReference type="Proteomes" id="UP000036873"/>
    </source>
</evidence>
<name>A0A0L6U2C8_9FIRM</name>
<dbReference type="GO" id="GO:0008381">
    <property type="term" value="F:mechanosensitive monoatomic ion channel activity"/>
    <property type="evidence" value="ECO:0007669"/>
    <property type="project" value="InterPro"/>
</dbReference>
<feature type="domain" description="Mechanosensitive ion channel MscS" evidence="8">
    <location>
        <begin position="105"/>
        <end position="169"/>
    </location>
</feature>
<dbReference type="AlphaFoldDB" id="A0A0L6U2C8"/>
<dbReference type="EMBL" id="LGYO01000011">
    <property type="protein sequence ID" value="KNZ42673.1"/>
    <property type="molecule type" value="Genomic_DNA"/>
</dbReference>
<evidence type="ECO:0000259" key="9">
    <source>
        <dbReference type="Pfam" id="PF21082"/>
    </source>
</evidence>
<dbReference type="PANTHER" id="PTHR30460:SF0">
    <property type="entry name" value="MODERATE CONDUCTANCE MECHANOSENSITIVE CHANNEL YBIO"/>
    <property type="match status" value="1"/>
</dbReference>
<dbReference type="Pfam" id="PF21088">
    <property type="entry name" value="MS_channel_1st"/>
    <property type="match status" value="1"/>
</dbReference>
<feature type="transmembrane region" description="Helical" evidence="7">
    <location>
        <begin position="14"/>
        <end position="39"/>
    </location>
</feature>
<dbReference type="Gene3D" id="3.30.70.100">
    <property type="match status" value="1"/>
</dbReference>
<dbReference type="Gene3D" id="1.10.287.1260">
    <property type="match status" value="1"/>
</dbReference>
<dbReference type="Proteomes" id="UP000036873">
    <property type="component" value="Unassembled WGS sequence"/>
</dbReference>
<dbReference type="InterPro" id="IPR049278">
    <property type="entry name" value="MS_channel_C"/>
</dbReference>
<dbReference type="SUPFAM" id="SSF82689">
    <property type="entry name" value="Mechanosensitive channel protein MscS (YggB), C-terminal domain"/>
    <property type="match status" value="1"/>
</dbReference>
<proteinExistence type="inferred from homology"/>
<reference evidence="12" key="1">
    <citation type="submission" date="2015-07" db="EMBL/GenBank/DDBJ databases">
        <title>Draft genome sequence of Acetobacterium bakii DSM 8293, a potential psychrophilic chemical producer through syngas fermentation.</title>
        <authorList>
            <person name="Song Y."/>
            <person name="Hwang S."/>
            <person name="Cho B.-K."/>
        </authorList>
    </citation>
    <scope>NUCLEOTIDE SEQUENCE [LARGE SCALE GENOMIC DNA]</scope>
    <source>
        <strain evidence="12">DSM 8239</strain>
    </source>
</reference>
<comment type="caution">
    <text evidence="11">The sequence shown here is derived from an EMBL/GenBank/DDBJ whole genome shotgun (WGS) entry which is preliminary data.</text>
</comment>
<dbReference type="STRING" id="52689.AKG39_05270"/>
<feature type="transmembrane region" description="Helical" evidence="7">
    <location>
        <begin position="60"/>
        <end position="78"/>
    </location>
</feature>
<keyword evidence="5 7" id="KW-1133">Transmembrane helix</keyword>
<dbReference type="InterPro" id="IPR011066">
    <property type="entry name" value="MscS_channel_C_sf"/>
</dbReference>
<evidence type="ECO:0000256" key="1">
    <source>
        <dbReference type="ARBA" id="ARBA00004651"/>
    </source>
</evidence>
<dbReference type="Pfam" id="PF21082">
    <property type="entry name" value="MS_channel_3rd"/>
    <property type="match status" value="1"/>
</dbReference>
<evidence type="ECO:0000313" key="11">
    <source>
        <dbReference type="EMBL" id="KNZ42673.1"/>
    </source>
</evidence>
<evidence type="ECO:0000259" key="10">
    <source>
        <dbReference type="Pfam" id="PF21088"/>
    </source>
</evidence>
<evidence type="ECO:0000256" key="2">
    <source>
        <dbReference type="ARBA" id="ARBA00008017"/>
    </source>
</evidence>
<evidence type="ECO:0000256" key="6">
    <source>
        <dbReference type="ARBA" id="ARBA00023136"/>
    </source>
</evidence>
<comment type="similarity">
    <text evidence="2">Belongs to the MscS (TC 1.A.23) family.</text>
</comment>
<dbReference type="InterPro" id="IPR049142">
    <property type="entry name" value="MS_channel_1st"/>
</dbReference>
<evidence type="ECO:0000259" key="8">
    <source>
        <dbReference type="Pfam" id="PF00924"/>
    </source>
</evidence>
<gene>
    <name evidence="11" type="ORF">AKG39_05270</name>
</gene>
<feature type="domain" description="Mechanosensitive ion channel MscS C-terminal" evidence="9">
    <location>
        <begin position="177"/>
        <end position="261"/>
    </location>
</feature>
<dbReference type="Gene3D" id="2.30.30.60">
    <property type="match status" value="1"/>
</dbReference>
<accession>A0A0L6U2C8</accession>
<organism evidence="11 12">
    <name type="scientific">Acetobacterium bakii</name>
    <dbReference type="NCBI Taxonomy" id="52689"/>
    <lineage>
        <taxon>Bacteria</taxon>
        <taxon>Bacillati</taxon>
        <taxon>Bacillota</taxon>
        <taxon>Clostridia</taxon>
        <taxon>Eubacteriales</taxon>
        <taxon>Eubacteriaceae</taxon>
        <taxon>Acetobacterium</taxon>
    </lineage>
</organism>
<dbReference type="InterPro" id="IPR006685">
    <property type="entry name" value="MscS_channel_2nd"/>
</dbReference>
<feature type="transmembrane region" description="Helical" evidence="7">
    <location>
        <begin position="84"/>
        <end position="102"/>
    </location>
</feature>
<evidence type="ECO:0000256" key="7">
    <source>
        <dbReference type="SAM" id="Phobius"/>
    </source>
</evidence>
<evidence type="ECO:0000256" key="3">
    <source>
        <dbReference type="ARBA" id="ARBA00022475"/>
    </source>
</evidence>
<dbReference type="PATRIC" id="fig|52689.4.peg.134"/>
<dbReference type="Pfam" id="PF00924">
    <property type="entry name" value="MS_channel_2nd"/>
    <property type="match status" value="1"/>
</dbReference>
<feature type="domain" description="Mechanosensitive ion channel transmembrane helices 2/3" evidence="10">
    <location>
        <begin position="66"/>
        <end position="103"/>
    </location>
</feature>
<dbReference type="SUPFAM" id="SSF50182">
    <property type="entry name" value="Sm-like ribonucleoproteins"/>
    <property type="match status" value="1"/>
</dbReference>
<keyword evidence="4 7" id="KW-0812">Transmembrane</keyword>
<evidence type="ECO:0000256" key="4">
    <source>
        <dbReference type="ARBA" id="ARBA00022692"/>
    </source>
</evidence>
<dbReference type="PANTHER" id="PTHR30460">
    <property type="entry name" value="MODERATE CONDUCTANCE MECHANOSENSITIVE CHANNEL YBIO"/>
    <property type="match status" value="1"/>
</dbReference>